<sequence length="163" mass="18892">MAHFYEYLEFSSDEDRENQLDVYVGIELSPETEAKIKAMNVSGDWLVMAEPYCPDCVEIVAYFQRITKLNPNINVKYVSRKDNKERKHFDSDEQQQAVIAAQKIPSIFDIRNGKTELVLNEFPAFLKAKMEANPEQFDELKADFRMGKFGKEVEAELVEILTK</sequence>
<protein>
    <submittedName>
        <fullName evidence="1">Thioredoxin family protein</fullName>
    </submittedName>
</protein>
<dbReference type="Gene3D" id="3.40.30.10">
    <property type="entry name" value="Glutaredoxin"/>
    <property type="match status" value="1"/>
</dbReference>
<comment type="caution">
    <text evidence="1">The sequence shown here is derived from an EMBL/GenBank/DDBJ whole genome shotgun (WGS) entry which is preliminary data.</text>
</comment>
<dbReference type="EMBL" id="QEQD01000007">
    <property type="protein sequence ID" value="RDF02675.1"/>
    <property type="molecule type" value="Genomic_DNA"/>
</dbReference>
<dbReference type="RefSeq" id="WP_111313261.1">
    <property type="nucleotide sequence ID" value="NZ_CAUPAH010000003.1"/>
</dbReference>
<name>A0A369ZBM8_HAEPH</name>
<dbReference type="STRING" id="735.B0185_05320"/>
<organism evidence="1 2">
    <name type="scientific">Haemophilus parahaemolyticus</name>
    <dbReference type="NCBI Taxonomy" id="735"/>
    <lineage>
        <taxon>Bacteria</taxon>
        <taxon>Pseudomonadati</taxon>
        <taxon>Pseudomonadota</taxon>
        <taxon>Gammaproteobacteria</taxon>
        <taxon>Pasteurellales</taxon>
        <taxon>Pasteurellaceae</taxon>
        <taxon>Haemophilus</taxon>
    </lineage>
</organism>
<evidence type="ECO:0000313" key="1">
    <source>
        <dbReference type="EMBL" id="RDF02675.1"/>
    </source>
</evidence>
<dbReference type="InterPro" id="IPR036249">
    <property type="entry name" value="Thioredoxin-like_sf"/>
</dbReference>
<evidence type="ECO:0000313" key="2">
    <source>
        <dbReference type="Proteomes" id="UP000253999"/>
    </source>
</evidence>
<dbReference type="Proteomes" id="UP000253999">
    <property type="component" value="Unassembled WGS sequence"/>
</dbReference>
<accession>A0A369ZBM8</accession>
<reference evidence="1 2" key="1">
    <citation type="submission" date="2018-05" db="EMBL/GenBank/DDBJ databases">
        <title>Draft Genome Sequences for a Diverse set of 7 Haemophilus Species.</title>
        <authorList>
            <person name="Nichols M."/>
            <person name="Topaz N."/>
            <person name="Wang X."/>
            <person name="Wang X."/>
            <person name="Boxrud D."/>
        </authorList>
    </citation>
    <scope>NUCLEOTIDE SEQUENCE [LARGE SCALE GENOMIC DNA]</scope>
    <source>
        <strain evidence="1 2">C2010039593</strain>
    </source>
</reference>
<dbReference type="AlphaFoldDB" id="A0A369ZBM8"/>
<proteinExistence type="predicted"/>
<dbReference type="Pfam" id="PF14595">
    <property type="entry name" value="Thioredoxin_9"/>
    <property type="match status" value="1"/>
</dbReference>
<gene>
    <name evidence="1" type="ORF">DPV98_07485</name>
</gene>
<dbReference type="SUPFAM" id="SSF52833">
    <property type="entry name" value="Thioredoxin-like"/>
    <property type="match status" value="1"/>
</dbReference>